<dbReference type="EMBL" id="JABAFG010000004">
    <property type="protein sequence ID" value="NME27629.1"/>
    <property type="molecule type" value="Genomic_DNA"/>
</dbReference>
<evidence type="ECO:0000259" key="11">
    <source>
        <dbReference type="Pfam" id="PF00768"/>
    </source>
</evidence>
<keyword evidence="4" id="KW-0133">Cell shape</keyword>
<feature type="chain" id="PRO_5032947769" evidence="10">
    <location>
        <begin position="30"/>
        <end position="279"/>
    </location>
</feature>
<keyword evidence="2 10" id="KW-0732">Signal</keyword>
<evidence type="ECO:0000256" key="4">
    <source>
        <dbReference type="ARBA" id="ARBA00022960"/>
    </source>
</evidence>
<keyword evidence="3 12" id="KW-0378">Hydrolase</keyword>
<accession>A0A848BXF9</accession>
<keyword evidence="15" id="KW-1185">Reference proteome</keyword>
<evidence type="ECO:0000313" key="14">
    <source>
        <dbReference type="Proteomes" id="UP000591071"/>
    </source>
</evidence>
<feature type="domain" description="Peptidase S11 D-alanyl-D-alanine carboxypeptidase A N-terminal" evidence="11">
    <location>
        <begin position="29"/>
        <end position="258"/>
    </location>
</feature>
<dbReference type="GO" id="GO:0009252">
    <property type="term" value="P:peptidoglycan biosynthetic process"/>
    <property type="evidence" value="ECO:0007669"/>
    <property type="project" value="UniProtKB-KW"/>
</dbReference>
<dbReference type="GO" id="GO:0006508">
    <property type="term" value="P:proteolysis"/>
    <property type="evidence" value="ECO:0007669"/>
    <property type="project" value="InterPro"/>
</dbReference>
<reference evidence="12 15" key="2">
    <citation type="submission" date="2024-10" db="EMBL/GenBank/DDBJ databases">
        <authorList>
            <person name="Sang B.-I."/>
            <person name="Prabhaharan D."/>
        </authorList>
    </citation>
    <scope>NUCLEOTIDE SEQUENCE [LARGE SCALE GENOMIC DNA]</scope>
    <source>
        <strain evidence="12 15">MH</strain>
    </source>
</reference>
<evidence type="ECO:0000256" key="5">
    <source>
        <dbReference type="ARBA" id="ARBA00022984"/>
    </source>
</evidence>
<evidence type="ECO:0000313" key="13">
    <source>
        <dbReference type="EMBL" id="NME27629.1"/>
    </source>
</evidence>
<evidence type="ECO:0000256" key="7">
    <source>
        <dbReference type="PIRSR" id="PIRSR618044-1"/>
    </source>
</evidence>
<dbReference type="InterPro" id="IPR012338">
    <property type="entry name" value="Beta-lactam/transpept-like"/>
</dbReference>
<keyword evidence="6" id="KW-0961">Cell wall biogenesis/degradation</keyword>
<dbReference type="InterPro" id="IPR018044">
    <property type="entry name" value="Peptidase_S11"/>
</dbReference>
<name>A0A848BXF9_9FIRM</name>
<evidence type="ECO:0000256" key="2">
    <source>
        <dbReference type="ARBA" id="ARBA00022729"/>
    </source>
</evidence>
<keyword evidence="5" id="KW-0573">Peptidoglycan synthesis</keyword>
<keyword evidence="13" id="KW-0645">Protease</keyword>
<dbReference type="OrthoDB" id="9791132at2"/>
<dbReference type="KEGG" id="mhw:ACT01_04075"/>
<evidence type="ECO:0000256" key="1">
    <source>
        <dbReference type="ARBA" id="ARBA00007164"/>
    </source>
</evidence>
<feature type="active site" description="Acyl-ester intermediate" evidence="7">
    <location>
        <position position="63"/>
    </location>
</feature>
<feature type="signal peptide" evidence="10">
    <location>
        <begin position="1"/>
        <end position="29"/>
    </location>
</feature>
<evidence type="ECO:0000313" key="12">
    <source>
        <dbReference type="EMBL" id="MFG6272834.1"/>
    </source>
</evidence>
<gene>
    <name evidence="12" type="ORF">ACGTZG_06480</name>
    <name evidence="13" type="ORF">HF872_03160</name>
</gene>
<dbReference type="SUPFAM" id="SSF56601">
    <property type="entry name" value="beta-lactamase/transpeptidase-like"/>
    <property type="match status" value="1"/>
</dbReference>
<dbReference type="GO" id="GO:0009002">
    <property type="term" value="F:serine-type D-Ala-D-Ala carboxypeptidase activity"/>
    <property type="evidence" value="ECO:0007669"/>
    <property type="project" value="InterPro"/>
</dbReference>
<evidence type="ECO:0000256" key="8">
    <source>
        <dbReference type="PIRSR" id="PIRSR618044-2"/>
    </source>
</evidence>
<comment type="similarity">
    <text evidence="1 9">Belongs to the peptidase S11 family.</text>
</comment>
<keyword evidence="13" id="KW-0121">Carboxypeptidase</keyword>
<dbReference type="InterPro" id="IPR001967">
    <property type="entry name" value="Peptidase_S11_N"/>
</dbReference>
<dbReference type="EC" id="3.4.-.-" evidence="12"/>
<proteinExistence type="inferred from homology"/>
<dbReference type="RefSeq" id="WP_059076062.1">
    <property type="nucleotide sequence ID" value="NZ_CP011940.1"/>
</dbReference>
<dbReference type="PRINTS" id="PR00725">
    <property type="entry name" value="DADACBPTASE1"/>
</dbReference>
<dbReference type="PANTHER" id="PTHR21581:SF33">
    <property type="entry name" value="D-ALANYL-D-ALANINE CARBOXYPEPTIDASE DACB"/>
    <property type="match status" value="1"/>
</dbReference>
<feature type="active site" description="Proton acceptor" evidence="7">
    <location>
        <position position="66"/>
    </location>
</feature>
<dbReference type="Pfam" id="PF00768">
    <property type="entry name" value="Peptidase_S11"/>
    <property type="match status" value="1"/>
</dbReference>
<dbReference type="AlphaFoldDB" id="A0A848BXF9"/>
<sequence length="279" mass="29598">MFSACKKLLCSLFVILLVSVGGTAGSVQADVPPTSAEAACLIDADTGRILYRVNPDKWVHPASTTKIVTMITALDQGKDKLDKPLYISWGAANTEPSCLGIAPGDQITLKEAMRGMMVVSGNDAAVAVAETVGGSVAGFADMMNAEAVKMGATHSHFVNPNGLTAAGHHTTAVDMARMAAYGLKHYPEFAYTVALPSYQMHYIDGHTKYVTTTNHFLTSGYEGASGVKTGYTQAAGDCLVASATRNGHTLVVALFNDDDRWEDAPAILDYGFRRIQTGR</sequence>
<comment type="caution">
    <text evidence="13">The sequence shown here is derived from an EMBL/GenBank/DDBJ whole genome shotgun (WGS) entry which is preliminary data.</text>
</comment>
<feature type="active site" evidence="7">
    <location>
        <position position="120"/>
    </location>
</feature>
<protein>
    <submittedName>
        <fullName evidence="12 13">D-alanyl-D-alanine carboxypeptidase</fullName>
        <ecNumber evidence="12">3.4.-.-</ecNumber>
    </submittedName>
</protein>
<feature type="binding site" evidence="8">
    <location>
        <position position="228"/>
    </location>
    <ligand>
        <name>substrate</name>
    </ligand>
</feature>
<organism evidence="13 14">
    <name type="scientific">Megasphaera hexanoica</name>
    <dbReference type="NCBI Taxonomy" id="1675036"/>
    <lineage>
        <taxon>Bacteria</taxon>
        <taxon>Bacillati</taxon>
        <taxon>Bacillota</taxon>
        <taxon>Negativicutes</taxon>
        <taxon>Veillonellales</taxon>
        <taxon>Veillonellaceae</taxon>
        <taxon>Megasphaera</taxon>
    </lineage>
</organism>
<dbReference type="Gene3D" id="3.40.710.10">
    <property type="entry name" value="DD-peptidase/beta-lactamase superfamily"/>
    <property type="match status" value="1"/>
</dbReference>
<evidence type="ECO:0000256" key="6">
    <source>
        <dbReference type="ARBA" id="ARBA00023316"/>
    </source>
</evidence>
<evidence type="ECO:0000256" key="10">
    <source>
        <dbReference type="SAM" id="SignalP"/>
    </source>
</evidence>
<evidence type="ECO:0000313" key="15">
    <source>
        <dbReference type="Proteomes" id="UP001605989"/>
    </source>
</evidence>
<evidence type="ECO:0000256" key="9">
    <source>
        <dbReference type="RuleBase" id="RU004016"/>
    </source>
</evidence>
<dbReference type="Proteomes" id="UP000591071">
    <property type="component" value="Unassembled WGS sequence"/>
</dbReference>
<reference evidence="13 14" key="1">
    <citation type="submission" date="2020-04" db="EMBL/GenBank/DDBJ databases">
        <authorList>
            <person name="Hitch T.C.A."/>
            <person name="Wylensek D."/>
            <person name="Clavel T."/>
        </authorList>
    </citation>
    <scope>NUCLEOTIDE SEQUENCE [LARGE SCALE GENOMIC DNA]</scope>
    <source>
        <strain evidence="13 14">Oil-RF-744-FAT-WT-6-1</strain>
    </source>
</reference>
<dbReference type="PANTHER" id="PTHR21581">
    <property type="entry name" value="D-ALANYL-D-ALANINE CARBOXYPEPTIDASE"/>
    <property type="match status" value="1"/>
</dbReference>
<evidence type="ECO:0000256" key="3">
    <source>
        <dbReference type="ARBA" id="ARBA00022801"/>
    </source>
</evidence>
<dbReference type="Proteomes" id="UP001605989">
    <property type="component" value="Unassembled WGS sequence"/>
</dbReference>
<dbReference type="GO" id="GO:0071555">
    <property type="term" value="P:cell wall organization"/>
    <property type="evidence" value="ECO:0007669"/>
    <property type="project" value="UniProtKB-KW"/>
</dbReference>
<dbReference type="EMBL" id="JBIEKR010000005">
    <property type="protein sequence ID" value="MFG6272834.1"/>
    <property type="molecule type" value="Genomic_DNA"/>
</dbReference>
<dbReference type="GO" id="GO:0008360">
    <property type="term" value="P:regulation of cell shape"/>
    <property type="evidence" value="ECO:0007669"/>
    <property type="project" value="UniProtKB-KW"/>
</dbReference>